<dbReference type="Pfam" id="PF02201">
    <property type="entry name" value="SWIB"/>
    <property type="match status" value="1"/>
</dbReference>
<evidence type="ECO:0000259" key="3">
    <source>
        <dbReference type="PROSITE" id="PS51998"/>
    </source>
</evidence>
<feature type="compositionally biased region" description="Basic and acidic residues" evidence="1">
    <location>
        <begin position="175"/>
        <end position="196"/>
    </location>
</feature>
<dbReference type="Proteomes" id="UP000243797">
    <property type="component" value="Unassembled WGS sequence"/>
</dbReference>
<dbReference type="EMBL" id="NKHZ01000049">
    <property type="protein sequence ID" value="PNS17705.1"/>
    <property type="molecule type" value="Genomic_DNA"/>
</dbReference>
<dbReference type="InParanoid" id="A0A2K1QRL6"/>
<comment type="caution">
    <text evidence="4">The sequence shown here is derived from an EMBL/GenBank/DDBJ whole genome shotgun (WGS) entry which is preliminary data.</text>
</comment>
<accession>A0A2K1QRL6</accession>
<dbReference type="Gene3D" id="1.10.245.10">
    <property type="entry name" value="SWIB/MDM2 domain"/>
    <property type="match status" value="1"/>
</dbReference>
<sequence length="277" mass="30615">MASLSPEQEASFSAVIDGILKNSDLTSVSAKQVRKKLAERVGQDLSEYKEAINALIGSRFDAVSAAVIEPTVEEPHTNGVVKSIEQPATPVSPPRGNSAKRSAPSEESELSDVIDSPKPKKKRKATTVEDDDAAFAARLQEEENRNARPTRGGASRKRAPVKSAPKKKKKKSAAKVKDDDDTSKESGSDEPKERKGGFHKPMNLSQPLAELLGETQLSRPQTVKKIWEYVRARDLQDPADKRQIRCDEPLRKVFKSDRVHMFTMNKILAQNLYAVDE</sequence>
<feature type="domain" description="DEK-C" evidence="3">
    <location>
        <begin position="6"/>
        <end position="61"/>
    </location>
</feature>
<evidence type="ECO:0000313" key="4">
    <source>
        <dbReference type="EMBL" id="PNS17705.1"/>
    </source>
</evidence>
<organism evidence="4 5">
    <name type="scientific">Sphaceloma murrayae</name>
    <dbReference type="NCBI Taxonomy" id="2082308"/>
    <lineage>
        <taxon>Eukaryota</taxon>
        <taxon>Fungi</taxon>
        <taxon>Dikarya</taxon>
        <taxon>Ascomycota</taxon>
        <taxon>Pezizomycotina</taxon>
        <taxon>Dothideomycetes</taxon>
        <taxon>Dothideomycetidae</taxon>
        <taxon>Myriangiales</taxon>
        <taxon>Elsinoaceae</taxon>
        <taxon>Sphaceloma</taxon>
    </lineage>
</organism>
<dbReference type="PROSITE" id="PS51998">
    <property type="entry name" value="DEK_C"/>
    <property type="match status" value="1"/>
</dbReference>
<dbReference type="CDD" id="cd10567">
    <property type="entry name" value="SWIB-MDM2_like"/>
    <property type="match status" value="1"/>
</dbReference>
<evidence type="ECO:0000256" key="1">
    <source>
        <dbReference type="SAM" id="MobiDB-lite"/>
    </source>
</evidence>
<dbReference type="OrthoDB" id="10251073at2759"/>
<dbReference type="InterPro" id="IPR019835">
    <property type="entry name" value="SWIB_domain"/>
</dbReference>
<dbReference type="SMART" id="SM00151">
    <property type="entry name" value="SWIB"/>
    <property type="match status" value="1"/>
</dbReference>
<dbReference type="InterPro" id="IPR014876">
    <property type="entry name" value="DEK_C"/>
</dbReference>
<reference evidence="4 5" key="1">
    <citation type="submission" date="2017-06" db="EMBL/GenBank/DDBJ databases">
        <title>Draft genome sequence of a variant of Elsinoe murrayae.</title>
        <authorList>
            <person name="Cheng Q."/>
        </authorList>
    </citation>
    <scope>NUCLEOTIDE SEQUENCE [LARGE SCALE GENOMIC DNA]</scope>
    <source>
        <strain evidence="4 5">CQ-2017a</strain>
    </source>
</reference>
<evidence type="ECO:0000313" key="5">
    <source>
        <dbReference type="Proteomes" id="UP000243797"/>
    </source>
</evidence>
<dbReference type="InterPro" id="IPR003121">
    <property type="entry name" value="SWIB_MDM2_domain"/>
</dbReference>
<dbReference type="SUPFAM" id="SSF47592">
    <property type="entry name" value="SWIB/MDM2 domain"/>
    <property type="match status" value="1"/>
</dbReference>
<proteinExistence type="predicted"/>
<gene>
    <name evidence="4" type="ORF">CAC42_3100</name>
</gene>
<name>A0A2K1QRL6_9PEZI</name>
<dbReference type="SUPFAM" id="SSF109715">
    <property type="entry name" value="DEK C-terminal domain"/>
    <property type="match status" value="1"/>
</dbReference>
<dbReference type="STRING" id="2082308.A0A2K1QRL6"/>
<dbReference type="Gene3D" id="1.10.10.60">
    <property type="entry name" value="Homeodomain-like"/>
    <property type="match status" value="1"/>
</dbReference>
<evidence type="ECO:0000259" key="2">
    <source>
        <dbReference type="PROSITE" id="PS51925"/>
    </source>
</evidence>
<feature type="compositionally biased region" description="Basic residues" evidence="1">
    <location>
        <begin position="154"/>
        <end position="174"/>
    </location>
</feature>
<protein>
    <submittedName>
        <fullName evidence="4">Upstream activation factor subunit spp27</fullName>
    </submittedName>
</protein>
<dbReference type="PROSITE" id="PS51925">
    <property type="entry name" value="SWIB_MDM2"/>
    <property type="match status" value="1"/>
</dbReference>
<dbReference type="AlphaFoldDB" id="A0A2K1QRL6"/>
<keyword evidence="5" id="KW-1185">Reference proteome</keyword>
<feature type="region of interest" description="Disordered" evidence="1">
    <location>
        <begin position="71"/>
        <end position="205"/>
    </location>
</feature>
<feature type="domain" description="DM2" evidence="2">
    <location>
        <begin position="197"/>
        <end position="274"/>
    </location>
</feature>
<dbReference type="InterPro" id="IPR036885">
    <property type="entry name" value="SWIB_MDM2_dom_sf"/>
</dbReference>
<dbReference type="PANTHER" id="PTHR13844">
    <property type="entry name" value="SWI/SNF-RELATED MATRIX-ASSOCIATED ACTIN-DEPENDENT REGULATOR OF CHROMATIN SUBFAMILY D"/>
    <property type="match status" value="1"/>
</dbReference>
<dbReference type="Pfam" id="PF08766">
    <property type="entry name" value="DEK_C"/>
    <property type="match status" value="1"/>
</dbReference>